<reference evidence="3" key="1">
    <citation type="submission" date="2021-02" db="EMBL/GenBank/DDBJ databases">
        <authorList>
            <person name="Dougan E. K."/>
            <person name="Rhodes N."/>
            <person name="Thang M."/>
            <person name="Chan C."/>
        </authorList>
    </citation>
    <scope>NUCLEOTIDE SEQUENCE</scope>
</reference>
<gene>
    <name evidence="3" type="primary">FH3</name>
    <name evidence="3" type="ORF">SNAT2548_LOCUS25311</name>
</gene>
<evidence type="ECO:0000313" key="4">
    <source>
        <dbReference type="Proteomes" id="UP000604046"/>
    </source>
</evidence>
<dbReference type="Proteomes" id="UP000604046">
    <property type="component" value="Unassembled WGS sequence"/>
</dbReference>
<sequence length="857" mass="94754">MSEPQPLPDAVGLPENDLEDMSGNICRLLAGMLCGIVVVASSSFRASGPEVSPVALDGAPRPHGTRAPTPAATISAPTPRATETLARTASAESVPGKLLFSAGEYRYPYDPGQDAFNAKAMECLRKTTPDMKRLEYPDDAEEHFEEPWKGVRPLCSKFAKGYCGPWLEAWSACPFVGSRKLLDFELQRPLEDTYMPMFYRYPKGLLETLNETMRPNVLYLAVSQCDDGLFGHWPTRAQIKFRQTDFPNMLVMSAGGYGHVPLPLFKQMEDPVALKPIMDRTYAASFMGSLNHGPRWFRLTMKKIAESWGEVRGKAVRIGQGQDWREVMGNTSLNLSPRGFGRNSYRTVELLQMGLIPISVCDKVPWLFYRDLWTEEKIGFFSTPEELGHTLDHAFSDVPKLKEMESRIRDMRETHFLPLGIMDQISKFITDRDGGGDLRCQALPDLTHLRLRLRAWPWDACCQWDFGGPLVTNMRALEFRAKPSKTPFRMAASMQRVFLSTRLRVNETPNVEPLDVPKLPEELTEPGHHDLLSTCLLALLLSAGLVVLAQLRPAHTWTSGIRVDDVDPAVEVKRAGEASVQSTPCKDKEEASPSTPSTSSLGQKGKGKAPAPPKGQGKGPKGSPKGAGKGPPSTPKGKGKGTPPKGALASQRSGGLDDAEEAKAANPFGARRIRWRTISDQSGTVFNRLDAPGLHSETRKMLHEVLASSVVQQTARQSAFIPKSSGKCLLSMKRAQQLAIAFRRSPMPLHKLCLALQTLDFSISLTEEEIEGLLKAWPTDVDFRQVASYAGPAEELRDVEQCIRQVAAVPRSEARLKLLRLSRSLDSLSSIFDRVEVLQAACDELMQSEKLQILLQV</sequence>
<feature type="compositionally biased region" description="Gly residues" evidence="1">
    <location>
        <begin position="616"/>
        <end position="629"/>
    </location>
</feature>
<protein>
    <submittedName>
        <fullName evidence="3">FH3 protein</fullName>
    </submittedName>
</protein>
<evidence type="ECO:0000259" key="2">
    <source>
        <dbReference type="PROSITE" id="PS51444"/>
    </source>
</evidence>
<feature type="compositionally biased region" description="Low complexity" evidence="1">
    <location>
        <begin position="65"/>
        <end position="76"/>
    </location>
</feature>
<dbReference type="PANTHER" id="PTHR45733:SF31">
    <property type="entry name" value="GENOME ASSEMBLY, CHROMOSOME: II"/>
    <property type="match status" value="1"/>
</dbReference>
<dbReference type="PROSITE" id="PS51444">
    <property type="entry name" value="FH2"/>
    <property type="match status" value="1"/>
</dbReference>
<feature type="domain" description="FH2" evidence="2">
    <location>
        <begin position="660"/>
        <end position="857"/>
    </location>
</feature>
<organism evidence="3 4">
    <name type="scientific">Symbiodinium natans</name>
    <dbReference type="NCBI Taxonomy" id="878477"/>
    <lineage>
        <taxon>Eukaryota</taxon>
        <taxon>Sar</taxon>
        <taxon>Alveolata</taxon>
        <taxon>Dinophyceae</taxon>
        <taxon>Suessiales</taxon>
        <taxon>Symbiodiniaceae</taxon>
        <taxon>Symbiodinium</taxon>
    </lineage>
</organism>
<dbReference type="InterPro" id="IPR042201">
    <property type="entry name" value="FH2_Formin_sf"/>
</dbReference>
<proteinExistence type="predicted"/>
<dbReference type="SUPFAM" id="SSF101447">
    <property type="entry name" value="Formin homology 2 domain (FH2 domain)"/>
    <property type="match status" value="1"/>
</dbReference>
<comment type="caution">
    <text evidence="3">The sequence shown here is derived from an EMBL/GenBank/DDBJ whole genome shotgun (WGS) entry which is preliminary data.</text>
</comment>
<dbReference type="AlphaFoldDB" id="A0A812RYU1"/>
<dbReference type="Gene3D" id="1.20.58.2220">
    <property type="entry name" value="Formin, FH2 domain"/>
    <property type="match status" value="1"/>
</dbReference>
<dbReference type="EMBL" id="CAJNDS010002387">
    <property type="protein sequence ID" value="CAE7457572.1"/>
    <property type="molecule type" value="Genomic_DNA"/>
</dbReference>
<feature type="compositionally biased region" description="Low complexity" evidence="1">
    <location>
        <begin position="592"/>
        <end position="603"/>
    </location>
</feature>
<keyword evidence="4" id="KW-1185">Reference proteome</keyword>
<name>A0A812RYU1_9DINO</name>
<dbReference type="Pfam" id="PF02181">
    <property type="entry name" value="FH2"/>
    <property type="match status" value="1"/>
</dbReference>
<accession>A0A812RYU1</accession>
<dbReference type="PANTHER" id="PTHR45733">
    <property type="entry name" value="FORMIN-J"/>
    <property type="match status" value="1"/>
</dbReference>
<evidence type="ECO:0000256" key="1">
    <source>
        <dbReference type="SAM" id="MobiDB-lite"/>
    </source>
</evidence>
<feature type="region of interest" description="Disordered" evidence="1">
    <location>
        <begin position="47"/>
        <end position="76"/>
    </location>
</feature>
<feature type="region of interest" description="Disordered" evidence="1">
    <location>
        <begin position="574"/>
        <end position="662"/>
    </location>
</feature>
<dbReference type="InterPro" id="IPR051144">
    <property type="entry name" value="Formin_homology_domain"/>
</dbReference>
<evidence type="ECO:0000313" key="3">
    <source>
        <dbReference type="EMBL" id="CAE7457572.1"/>
    </source>
</evidence>
<dbReference type="InterPro" id="IPR015425">
    <property type="entry name" value="FH2_Formin"/>
</dbReference>